<feature type="chain" id="PRO_5011786299" evidence="1">
    <location>
        <begin position="25"/>
        <end position="155"/>
    </location>
</feature>
<proteinExistence type="predicted"/>
<dbReference type="OrthoDB" id="2932372at2"/>
<sequence length="155" mass="16722">MKKKIVSAALSTALVLSVSASVMASSPTESVTVGASGHSAGAAAPRNLDAEHLNLEAREVVKYYSLTSYEESEKEAFVLNKGEELTVFVYNSGFPITYTVYDADGQALGTYNTYTPYGRIFTAQKNGPLYVQFKAGANSSFVKKMNFSAKFSISR</sequence>
<name>A0A1G4SEX7_9BACL</name>
<dbReference type="Proteomes" id="UP000198601">
    <property type="component" value="Unassembled WGS sequence"/>
</dbReference>
<dbReference type="RefSeq" id="WP_090673922.1">
    <property type="nucleotide sequence ID" value="NZ_FMTT01000027.1"/>
</dbReference>
<accession>A0A1G4SEX7</accession>
<feature type="signal peptide" evidence="1">
    <location>
        <begin position="1"/>
        <end position="24"/>
    </location>
</feature>
<evidence type="ECO:0000256" key="1">
    <source>
        <dbReference type="SAM" id="SignalP"/>
    </source>
</evidence>
<dbReference type="AlphaFoldDB" id="A0A1G4SEX7"/>
<organism evidence="2 3">
    <name type="scientific">Paenibacillus tianmuensis</name>
    <dbReference type="NCBI Taxonomy" id="624147"/>
    <lineage>
        <taxon>Bacteria</taxon>
        <taxon>Bacillati</taxon>
        <taxon>Bacillota</taxon>
        <taxon>Bacilli</taxon>
        <taxon>Bacillales</taxon>
        <taxon>Paenibacillaceae</taxon>
        <taxon>Paenibacillus</taxon>
    </lineage>
</organism>
<dbReference type="EMBL" id="FMTT01000027">
    <property type="protein sequence ID" value="SCW67477.1"/>
    <property type="molecule type" value="Genomic_DNA"/>
</dbReference>
<keyword evidence="1" id="KW-0732">Signal</keyword>
<evidence type="ECO:0000313" key="2">
    <source>
        <dbReference type="EMBL" id="SCW67477.1"/>
    </source>
</evidence>
<protein>
    <submittedName>
        <fullName evidence="2">Uncharacterized protein</fullName>
    </submittedName>
</protein>
<gene>
    <name evidence="2" type="ORF">SAMN04487970_102723</name>
</gene>
<keyword evidence="3" id="KW-1185">Reference proteome</keyword>
<reference evidence="3" key="1">
    <citation type="submission" date="2016-10" db="EMBL/GenBank/DDBJ databases">
        <authorList>
            <person name="Varghese N."/>
            <person name="Submissions S."/>
        </authorList>
    </citation>
    <scope>NUCLEOTIDE SEQUENCE [LARGE SCALE GENOMIC DNA]</scope>
    <source>
        <strain evidence="3">CGMCC 1.8946</strain>
    </source>
</reference>
<evidence type="ECO:0000313" key="3">
    <source>
        <dbReference type="Proteomes" id="UP000198601"/>
    </source>
</evidence>